<evidence type="ECO:0000256" key="1">
    <source>
        <dbReference type="SAM" id="Phobius"/>
    </source>
</evidence>
<keyword evidence="1" id="KW-0472">Membrane</keyword>
<dbReference type="AlphaFoldDB" id="A0AAJ3TUD4"/>
<feature type="transmembrane region" description="Helical" evidence="1">
    <location>
        <begin position="29"/>
        <end position="48"/>
    </location>
</feature>
<accession>A0AAJ3TUD4</accession>
<organism evidence="3 4">
    <name type="scientific">Mycobacterium saskatchewanense</name>
    <dbReference type="NCBI Taxonomy" id="220927"/>
    <lineage>
        <taxon>Bacteria</taxon>
        <taxon>Bacillati</taxon>
        <taxon>Actinomycetota</taxon>
        <taxon>Actinomycetes</taxon>
        <taxon>Mycobacteriales</taxon>
        <taxon>Mycobacteriaceae</taxon>
        <taxon>Mycobacterium</taxon>
        <taxon>Mycobacterium simiae complex</taxon>
    </lineage>
</organism>
<keyword evidence="1" id="KW-1133">Transmembrane helix</keyword>
<dbReference type="EMBL" id="LQPR01000041">
    <property type="protein sequence ID" value="ORW70181.1"/>
    <property type="molecule type" value="Genomic_DNA"/>
</dbReference>
<name>A0AAJ3TUD4_9MYCO</name>
<keyword evidence="4" id="KW-1185">Reference proteome</keyword>
<sequence length="132" mass="13819">MVAGPPPVEVLGRPCTRRTQLHSPGPTRMLLAAIVSVAVVLICAVGSVPTARADAIDDAFIAALKAHGIDHESDKAAIAAGRLVCHQLDMGRSQDEIATDVMNSSGLDAEHAGYFVAVAERAYCPRYADIPS</sequence>
<evidence type="ECO:0000313" key="4">
    <source>
        <dbReference type="Proteomes" id="UP000193387"/>
    </source>
</evidence>
<evidence type="ECO:0000259" key="2">
    <source>
        <dbReference type="Pfam" id="PF05305"/>
    </source>
</evidence>
<gene>
    <name evidence="3" type="ORF">AWC23_18595</name>
</gene>
<evidence type="ECO:0000313" key="3">
    <source>
        <dbReference type="EMBL" id="ORW70181.1"/>
    </source>
</evidence>
<reference evidence="3 4" key="1">
    <citation type="submission" date="2016-01" db="EMBL/GenBank/DDBJ databases">
        <title>The new phylogeny of the genus Mycobacterium.</title>
        <authorList>
            <person name="Tarcisio F."/>
            <person name="Conor M."/>
            <person name="Antonella G."/>
            <person name="Elisabetta G."/>
            <person name="Giulia F.S."/>
            <person name="Sara T."/>
            <person name="Anna F."/>
            <person name="Clotilde B."/>
            <person name="Roberto B."/>
            <person name="Veronica D.S."/>
            <person name="Fabio R."/>
            <person name="Monica P."/>
            <person name="Olivier J."/>
            <person name="Enrico T."/>
            <person name="Nicola S."/>
        </authorList>
    </citation>
    <scope>NUCLEOTIDE SEQUENCE [LARGE SCALE GENOMIC DNA]</scope>
    <source>
        <strain evidence="3 4">DSM 44616</strain>
    </source>
</reference>
<keyword evidence="1" id="KW-0812">Transmembrane</keyword>
<proteinExistence type="predicted"/>
<dbReference type="Proteomes" id="UP000193387">
    <property type="component" value="Unassembled WGS sequence"/>
</dbReference>
<comment type="caution">
    <text evidence="3">The sequence shown here is derived from an EMBL/GenBank/DDBJ whole genome shotgun (WGS) entry which is preliminary data.</text>
</comment>
<protein>
    <recommendedName>
        <fullName evidence="2">DUF732 domain-containing protein</fullName>
    </recommendedName>
</protein>
<feature type="domain" description="DUF732" evidence="2">
    <location>
        <begin position="57"/>
        <end position="125"/>
    </location>
</feature>
<dbReference type="Pfam" id="PF05305">
    <property type="entry name" value="DUF732"/>
    <property type="match status" value="1"/>
</dbReference>
<dbReference type="InterPro" id="IPR007969">
    <property type="entry name" value="DUF732"/>
</dbReference>